<dbReference type="EMBL" id="CZPT02001964">
    <property type="protein sequence ID" value="SCU73033.1"/>
    <property type="molecule type" value="Genomic_DNA"/>
</dbReference>
<protein>
    <submittedName>
        <fullName evidence="1">Uncharacterized protein</fullName>
    </submittedName>
</protein>
<name>A0A1G4IKH5_TRYEQ</name>
<dbReference type="GeneID" id="92378557"/>
<accession>A0A1G4IKH5</accession>
<dbReference type="AlphaFoldDB" id="A0A1G4IKH5"/>
<evidence type="ECO:0000313" key="1">
    <source>
        <dbReference type="EMBL" id="SCU73033.1"/>
    </source>
</evidence>
<keyword evidence="2" id="KW-1185">Reference proteome</keyword>
<dbReference type="VEuPathDB" id="TriTrypDB:TEOVI_000461700"/>
<dbReference type="Proteomes" id="UP000195570">
    <property type="component" value="Unassembled WGS sequence"/>
</dbReference>
<reference evidence="1" key="1">
    <citation type="submission" date="2016-09" db="EMBL/GenBank/DDBJ databases">
        <authorList>
            <person name="Hebert L."/>
            <person name="Moumen B."/>
        </authorList>
    </citation>
    <scope>NUCLEOTIDE SEQUENCE [LARGE SCALE GENOMIC DNA]</scope>
    <source>
        <strain evidence="1">OVI</strain>
    </source>
</reference>
<sequence>MVDKFLGWRHRHGVKGRTWKTIVQGLEKIGVVNGSDMEIMKKTYAEMEKVMNNTDKALQVMDTSFLNIVRVSYHVVNASLSIGQVLRDLVVMFEKTKGSGNNWCCLVKEKTASSGNGCGSGGGGAKYEVAEALEECNMSVINDMSDDGVLVTLDKYKTNDEVELTTDNSAKLP</sequence>
<evidence type="ECO:0000313" key="2">
    <source>
        <dbReference type="Proteomes" id="UP000195570"/>
    </source>
</evidence>
<gene>
    <name evidence="1" type="ORF">TEOVI_000461700</name>
</gene>
<dbReference type="RefSeq" id="XP_067083466.1">
    <property type="nucleotide sequence ID" value="XM_067227365.1"/>
</dbReference>
<proteinExistence type="predicted"/>
<organism evidence="1 2">
    <name type="scientific">Trypanosoma equiperdum</name>
    <dbReference type="NCBI Taxonomy" id="5694"/>
    <lineage>
        <taxon>Eukaryota</taxon>
        <taxon>Discoba</taxon>
        <taxon>Euglenozoa</taxon>
        <taxon>Kinetoplastea</taxon>
        <taxon>Metakinetoplastina</taxon>
        <taxon>Trypanosomatida</taxon>
        <taxon>Trypanosomatidae</taxon>
        <taxon>Trypanosoma</taxon>
    </lineage>
</organism>
<comment type="caution">
    <text evidence="1">The sequence shown here is derived from an EMBL/GenBank/DDBJ whole genome shotgun (WGS) entry which is preliminary data.</text>
</comment>